<dbReference type="PANTHER" id="PTHR33507:SF3">
    <property type="entry name" value="INNER MEMBRANE PROTEIN YBBJ"/>
    <property type="match status" value="1"/>
</dbReference>
<dbReference type="PANTHER" id="PTHR33507">
    <property type="entry name" value="INNER MEMBRANE PROTEIN YBBJ"/>
    <property type="match status" value="1"/>
</dbReference>
<comment type="caution">
    <text evidence="7">The sequence shown here is derived from an EMBL/GenBank/DDBJ whole genome shotgun (WGS) entry which is preliminary data.</text>
</comment>
<name>A0ABU4VF68_9ACTN</name>
<protein>
    <submittedName>
        <fullName evidence="7">NfeD family protein</fullName>
    </submittedName>
</protein>
<evidence type="ECO:0000256" key="4">
    <source>
        <dbReference type="ARBA" id="ARBA00023136"/>
    </source>
</evidence>
<dbReference type="InterPro" id="IPR012340">
    <property type="entry name" value="NA-bd_OB-fold"/>
</dbReference>
<sequence>MDDWIVWLLVTVGFGVAEALTLSLFLAPFAVGALAGTVASAAGADLLPSAAVFAVVTAVSMLLLRPVARRHLRQPSTTRTGTDALVGRTALVLQPLGGPEGLGQVRLDGEVWTARTEGLDEIPAGSTVTVLEIRGATAVVTD</sequence>
<keyword evidence="8" id="KW-1185">Reference proteome</keyword>
<gene>
    <name evidence="7" type="ORF">SK069_02475</name>
</gene>
<dbReference type="Gene3D" id="2.40.50.140">
    <property type="entry name" value="Nucleic acid-binding proteins"/>
    <property type="match status" value="1"/>
</dbReference>
<feature type="domain" description="NfeD-like C-terminal" evidence="6">
    <location>
        <begin position="83"/>
        <end position="140"/>
    </location>
</feature>
<comment type="subcellular location">
    <subcellularLocation>
        <location evidence="1">Membrane</location>
        <topology evidence="1">Multi-pass membrane protein</topology>
    </subcellularLocation>
</comment>
<keyword evidence="3 5" id="KW-1133">Transmembrane helix</keyword>
<evidence type="ECO:0000313" key="7">
    <source>
        <dbReference type="EMBL" id="MDX8150445.1"/>
    </source>
</evidence>
<reference evidence="7 8" key="1">
    <citation type="submission" date="2023-11" db="EMBL/GenBank/DDBJ databases">
        <authorList>
            <person name="Xu M."/>
            <person name="Jiang T."/>
        </authorList>
    </citation>
    <scope>NUCLEOTIDE SEQUENCE [LARGE SCALE GENOMIC DNA]</scope>
    <source>
        <strain evidence="7 8">SD</strain>
    </source>
</reference>
<evidence type="ECO:0000256" key="3">
    <source>
        <dbReference type="ARBA" id="ARBA00022989"/>
    </source>
</evidence>
<keyword evidence="2 5" id="KW-0812">Transmembrane</keyword>
<dbReference type="Proteomes" id="UP001277761">
    <property type="component" value="Unassembled WGS sequence"/>
</dbReference>
<organism evidence="7 8">
    <name type="scientific">Patulibacter brassicae</name>
    <dbReference type="NCBI Taxonomy" id="1705717"/>
    <lineage>
        <taxon>Bacteria</taxon>
        <taxon>Bacillati</taxon>
        <taxon>Actinomycetota</taxon>
        <taxon>Thermoleophilia</taxon>
        <taxon>Solirubrobacterales</taxon>
        <taxon>Patulibacteraceae</taxon>
        <taxon>Patulibacter</taxon>
    </lineage>
</organism>
<evidence type="ECO:0000313" key="8">
    <source>
        <dbReference type="Proteomes" id="UP001277761"/>
    </source>
</evidence>
<evidence type="ECO:0000256" key="1">
    <source>
        <dbReference type="ARBA" id="ARBA00004141"/>
    </source>
</evidence>
<keyword evidence="4 5" id="KW-0472">Membrane</keyword>
<evidence type="ECO:0000259" key="6">
    <source>
        <dbReference type="Pfam" id="PF01957"/>
    </source>
</evidence>
<evidence type="ECO:0000256" key="2">
    <source>
        <dbReference type="ARBA" id="ARBA00022692"/>
    </source>
</evidence>
<dbReference type="InterPro" id="IPR052165">
    <property type="entry name" value="Membrane_assoc_protease"/>
</dbReference>
<dbReference type="RefSeq" id="WP_319952593.1">
    <property type="nucleotide sequence ID" value="NZ_JAXAVX010000001.1"/>
</dbReference>
<proteinExistence type="predicted"/>
<dbReference type="Pfam" id="PF01957">
    <property type="entry name" value="NfeD"/>
    <property type="match status" value="1"/>
</dbReference>
<dbReference type="SUPFAM" id="SSF141322">
    <property type="entry name" value="NfeD domain-like"/>
    <property type="match status" value="1"/>
</dbReference>
<feature type="transmembrane region" description="Helical" evidence="5">
    <location>
        <begin position="46"/>
        <end position="64"/>
    </location>
</feature>
<dbReference type="EMBL" id="JAXAVX010000001">
    <property type="protein sequence ID" value="MDX8150445.1"/>
    <property type="molecule type" value="Genomic_DNA"/>
</dbReference>
<feature type="transmembrane region" description="Helical" evidence="5">
    <location>
        <begin position="7"/>
        <end position="34"/>
    </location>
</feature>
<accession>A0ABU4VF68</accession>
<dbReference type="InterPro" id="IPR002810">
    <property type="entry name" value="NfeD-like_C"/>
</dbReference>
<evidence type="ECO:0000256" key="5">
    <source>
        <dbReference type="SAM" id="Phobius"/>
    </source>
</evidence>